<dbReference type="NCBIfam" id="NF037995">
    <property type="entry name" value="TRAP_S1"/>
    <property type="match status" value="1"/>
</dbReference>
<evidence type="ECO:0000256" key="3">
    <source>
        <dbReference type="ARBA" id="ARBA00022729"/>
    </source>
</evidence>
<dbReference type="RefSeq" id="WP_110378043.1">
    <property type="nucleotide sequence ID" value="NZ_CAKNFM010000006.1"/>
</dbReference>
<feature type="chain" id="PRO_5041067730" evidence="4">
    <location>
        <begin position="22"/>
        <end position="340"/>
    </location>
</feature>
<sequence length="340" mass="36818">MLKKIAAALVASLALAGGAKGADYKPEYKLSIVTPMDSVFGVAANGWADTVREKTNGRINIKIYPSAMLLGGEQTREFAALREGVIDMGIGAGISWSPQVKEFNVFSLPFLIPDDATADAVVAGPGGTMIFDRLRSLGIEPLAWGDSAFRIVANAKLPIRKPEDFKGLKLRAIGSPLFTDFYTSLGANPTQMSAIDMQAALATGAIDGADQSVEGFRIFKLVALKQKYLTLLNHCWEPLVFSVNKKVWEQWSPEDQKIVKDAAIEQGLKTRQLKRDGLTATDDHVLKEIEASGAQVIQLTPEERAAFREATKAVYQKWAAQLNPALVAAVEKSAAEAQKK</sequence>
<feature type="signal peptide" evidence="4">
    <location>
        <begin position="1"/>
        <end position="21"/>
    </location>
</feature>
<evidence type="ECO:0000256" key="2">
    <source>
        <dbReference type="ARBA" id="ARBA00022448"/>
    </source>
</evidence>
<dbReference type="GO" id="GO:0055085">
    <property type="term" value="P:transmembrane transport"/>
    <property type="evidence" value="ECO:0007669"/>
    <property type="project" value="InterPro"/>
</dbReference>
<proteinExistence type="inferred from homology"/>
<keyword evidence="5" id="KW-0675">Receptor</keyword>
<keyword evidence="3 4" id="KW-0732">Signal</keyword>
<dbReference type="GO" id="GO:0030288">
    <property type="term" value="C:outer membrane-bounded periplasmic space"/>
    <property type="evidence" value="ECO:0007669"/>
    <property type="project" value="InterPro"/>
</dbReference>
<keyword evidence="2" id="KW-0813">Transport</keyword>
<evidence type="ECO:0000313" key="6">
    <source>
        <dbReference type="Proteomes" id="UP000248021"/>
    </source>
</evidence>
<dbReference type="InterPro" id="IPR004682">
    <property type="entry name" value="TRAP_DctP"/>
</dbReference>
<dbReference type="Proteomes" id="UP000248021">
    <property type="component" value="Unassembled WGS sequence"/>
</dbReference>
<dbReference type="InterPro" id="IPR038404">
    <property type="entry name" value="TRAP_DctP_sf"/>
</dbReference>
<dbReference type="OrthoDB" id="9803763at2"/>
<dbReference type="PANTHER" id="PTHR33376">
    <property type="match status" value="1"/>
</dbReference>
<reference evidence="5 6" key="1">
    <citation type="submission" date="2018-05" db="EMBL/GenBank/DDBJ databases">
        <title>Genomic Encyclopedia of Type Strains, Phase IV (KMG-IV): sequencing the most valuable type-strain genomes for metagenomic binning, comparative biology and taxonomic classification.</title>
        <authorList>
            <person name="Goeker M."/>
        </authorList>
    </citation>
    <scope>NUCLEOTIDE SEQUENCE [LARGE SCALE GENOMIC DNA]</scope>
    <source>
        <strain evidence="5 6">DSM 6462</strain>
    </source>
</reference>
<dbReference type="PIRSF" id="PIRSF006470">
    <property type="entry name" value="DctB"/>
    <property type="match status" value="1"/>
</dbReference>
<keyword evidence="6" id="KW-1185">Reference proteome</keyword>
<evidence type="ECO:0000256" key="1">
    <source>
        <dbReference type="ARBA" id="ARBA00009023"/>
    </source>
</evidence>
<comment type="caution">
    <text evidence="5">The sequence shown here is derived from an EMBL/GenBank/DDBJ whole genome shotgun (WGS) entry which is preliminary data.</text>
</comment>
<dbReference type="Pfam" id="PF03480">
    <property type="entry name" value="DctP"/>
    <property type="match status" value="1"/>
</dbReference>
<gene>
    <name evidence="5" type="ORF">C7450_116117</name>
</gene>
<protein>
    <submittedName>
        <fullName evidence="5">Tripartite ATP-independent transporter DctP family solute receptor</fullName>
    </submittedName>
</protein>
<dbReference type="Gene3D" id="3.40.190.170">
    <property type="entry name" value="Bacterial extracellular solute-binding protein, family 7"/>
    <property type="match status" value="1"/>
</dbReference>
<evidence type="ECO:0000256" key="4">
    <source>
        <dbReference type="SAM" id="SignalP"/>
    </source>
</evidence>
<dbReference type="PANTHER" id="PTHR33376:SF7">
    <property type="entry name" value="C4-DICARBOXYLATE-BINDING PROTEIN DCTB"/>
    <property type="match status" value="1"/>
</dbReference>
<accession>A0A2V3TVF1</accession>
<organism evidence="5 6">
    <name type="scientific">Chelatococcus asaccharovorans</name>
    <dbReference type="NCBI Taxonomy" id="28210"/>
    <lineage>
        <taxon>Bacteria</taxon>
        <taxon>Pseudomonadati</taxon>
        <taxon>Pseudomonadota</taxon>
        <taxon>Alphaproteobacteria</taxon>
        <taxon>Hyphomicrobiales</taxon>
        <taxon>Chelatococcaceae</taxon>
        <taxon>Chelatococcus</taxon>
    </lineage>
</organism>
<name>A0A2V3TVF1_9HYPH</name>
<comment type="similarity">
    <text evidence="1">Belongs to the bacterial solute-binding protein 7 family.</text>
</comment>
<dbReference type="EMBL" id="QJJK01000016">
    <property type="protein sequence ID" value="PXW52543.1"/>
    <property type="molecule type" value="Genomic_DNA"/>
</dbReference>
<evidence type="ECO:0000313" key="5">
    <source>
        <dbReference type="EMBL" id="PXW52543.1"/>
    </source>
</evidence>
<dbReference type="AlphaFoldDB" id="A0A2V3TVF1"/>
<dbReference type="InterPro" id="IPR018389">
    <property type="entry name" value="DctP_fam"/>
</dbReference>